<gene>
    <name evidence="4" type="primary">pta_43</name>
    <name evidence="4" type="ORF">SDC9_113055</name>
</gene>
<name>A0A645BLY1_9ZZZZ</name>
<dbReference type="Gene3D" id="3.40.718.10">
    <property type="entry name" value="Isopropylmalate Dehydrogenase"/>
    <property type="match status" value="1"/>
</dbReference>
<dbReference type="GO" id="GO:0008959">
    <property type="term" value="F:phosphate acetyltransferase activity"/>
    <property type="evidence" value="ECO:0007669"/>
    <property type="project" value="UniProtKB-EC"/>
</dbReference>
<evidence type="ECO:0000259" key="3">
    <source>
        <dbReference type="Pfam" id="PF01515"/>
    </source>
</evidence>
<dbReference type="PANTHER" id="PTHR43356">
    <property type="entry name" value="PHOSPHATE ACETYLTRANSFERASE"/>
    <property type="match status" value="1"/>
</dbReference>
<sequence length="103" mass="10863">MDWSRYNMEVYGPVGLDLAISEQARVHKGYAVPGVKDADILLMPNYETANCFGKALTYFAGARSAGLVVGARCPIVLVSRADPAETKLSSLALGAIAAKGETT</sequence>
<keyword evidence="2 4" id="KW-0012">Acyltransferase</keyword>
<dbReference type="InterPro" id="IPR002505">
    <property type="entry name" value="PTA_PTB"/>
</dbReference>
<dbReference type="InterPro" id="IPR050500">
    <property type="entry name" value="Phos_Acetyltrans/Butyryltrans"/>
</dbReference>
<dbReference type="EMBL" id="VSSQ01020915">
    <property type="protein sequence ID" value="MPM66148.1"/>
    <property type="molecule type" value="Genomic_DNA"/>
</dbReference>
<dbReference type="Pfam" id="PF01515">
    <property type="entry name" value="PTA_PTB"/>
    <property type="match status" value="1"/>
</dbReference>
<feature type="domain" description="Phosphate acetyl/butaryl transferase" evidence="3">
    <location>
        <begin position="5"/>
        <end position="93"/>
    </location>
</feature>
<keyword evidence="1 4" id="KW-0808">Transferase</keyword>
<dbReference type="PANTHER" id="PTHR43356:SF2">
    <property type="entry name" value="PHOSPHATE ACETYLTRANSFERASE"/>
    <property type="match status" value="1"/>
</dbReference>
<accession>A0A645BLY1</accession>
<evidence type="ECO:0000256" key="1">
    <source>
        <dbReference type="ARBA" id="ARBA00022679"/>
    </source>
</evidence>
<organism evidence="4">
    <name type="scientific">bioreactor metagenome</name>
    <dbReference type="NCBI Taxonomy" id="1076179"/>
    <lineage>
        <taxon>unclassified sequences</taxon>
        <taxon>metagenomes</taxon>
        <taxon>ecological metagenomes</taxon>
    </lineage>
</organism>
<evidence type="ECO:0000313" key="4">
    <source>
        <dbReference type="EMBL" id="MPM66148.1"/>
    </source>
</evidence>
<dbReference type="SUPFAM" id="SSF53659">
    <property type="entry name" value="Isocitrate/Isopropylmalate dehydrogenase-like"/>
    <property type="match status" value="1"/>
</dbReference>
<dbReference type="AlphaFoldDB" id="A0A645BLY1"/>
<comment type="caution">
    <text evidence="4">The sequence shown here is derived from an EMBL/GenBank/DDBJ whole genome shotgun (WGS) entry which is preliminary data.</text>
</comment>
<dbReference type="EC" id="2.3.1.8" evidence="4"/>
<reference evidence="4" key="1">
    <citation type="submission" date="2019-08" db="EMBL/GenBank/DDBJ databases">
        <authorList>
            <person name="Kucharzyk K."/>
            <person name="Murdoch R.W."/>
            <person name="Higgins S."/>
            <person name="Loffler F."/>
        </authorList>
    </citation>
    <scope>NUCLEOTIDE SEQUENCE</scope>
</reference>
<evidence type="ECO:0000256" key="2">
    <source>
        <dbReference type="ARBA" id="ARBA00023315"/>
    </source>
</evidence>
<protein>
    <submittedName>
        <fullName evidence="4">Phosphate acetyltransferase</fullName>
        <ecNumber evidence="4">2.3.1.8</ecNumber>
    </submittedName>
</protein>
<proteinExistence type="predicted"/>